<evidence type="ECO:0000313" key="2">
    <source>
        <dbReference type="EMBL" id="SOR27546.1"/>
    </source>
</evidence>
<evidence type="ECO:0000256" key="1">
    <source>
        <dbReference type="SAM" id="MobiDB-lite"/>
    </source>
</evidence>
<feature type="compositionally biased region" description="Basic and acidic residues" evidence="1">
    <location>
        <begin position="67"/>
        <end position="84"/>
    </location>
</feature>
<name>A0A2N9AJL9_METEX</name>
<sequence>MLRFAKGERFCFIAPVPHETFDGIRPRIRSFDDYPALKVAYEEWRSRRTTFQARIAAGEPDAGRAGWQRDHIAGRDPVDRDGPTFHRTKRSLPKPVR</sequence>
<evidence type="ECO:0000313" key="3">
    <source>
        <dbReference type="Proteomes" id="UP000233769"/>
    </source>
</evidence>
<dbReference type="Pfam" id="PF19541">
    <property type="entry name" value="DUF6065"/>
    <property type="match status" value="1"/>
</dbReference>
<dbReference type="EMBL" id="LT962688">
    <property type="protein sequence ID" value="SOR27546.1"/>
    <property type="molecule type" value="Genomic_DNA"/>
</dbReference>
<proteinExistence type="predicted"/>
<feature type="region of interest" description="Disordered" evidence="1">
    <location>
        <begin position="57"/>
        <end position="97"/>
    </location>
</feature>
<reference evidence="3" key="1">
    <citation type="submission" date="2017-10" db="EMBL/GenBank/DDBJ databases">
        <authorList>
            <person name="Regsiter A."/>
            <person name="William W."/>
        </authorList>
    </citation>
    <scope>NUCLEOTIDE SEQUENCE [LARGE SCALE GENOMIC DNA]</scope>
</reference>
<dbReference type="Proteomes" id="UP000233769">
    <property type="component" value="Chromosome tk0001"/>
</dbReference>
<gene>
    <name evidence="2" type="ORF">TK0001_0944</name>
</gene>
<organism evidence="2 3">
    <name type="scientific">Methylorubrum extorquens</name>
    <name type="common">Methylobacterium dichloromethanicum</name>
    <name type="synonym">Methylobacterium extorquens</name>
    <dbReference type="NCBI Taxonomy" id="408"/>
    <lineage>
        <taxon>Bacteria</taxon>
        <taxon>Pseudomonadati</taxon>
        <taxon>Pseudomonadota</taxon>
        <taxon>Alphaproteobacteria</taxon>
        <taxon>Hyphomicrobiales</taxon>
        <taxon>Methylobacteriaceae</taxon>
        <taxon>Methylorubrum</taxon>
    </lineage>
</organism>
<protein>
    <submittedName>
        <fullName evidence="2">Uncharacterized protein</fullName>
    </submittedName>
</protein>
<accession>A0A2N9AJL9</accession>
<dbReference type="AlphaFoldDB" id="A0A2N9AJL9"/>
<dbReference type="InterPro" id="IPR045709">
    <property type="entry name" value="DUF6065"/>
</dbReference>
<feature type="compositionally biased region" description="Basic residues" evidence="1">
    <location>
        <begin position="86"/>
        <end position="97"/>
    </location>
</feature>